<feature type="compositionally biased region" description="Polar residues" evidence="1">
    <location>
        <begin position="1014"/>
        <end position="1032"/>
    </location>
</feature>
<comment type="caution">
    <text evidence="2">The sequence shown here is derived from an EMBL/GenBank/DDBJ whole genome shotgun (WGS) entry which is preliminary data.</text>
</comment>
<feature type="region of interest" description="Disordered" evidence="1">
    <location>
        <begin position="1"/>
        <end position="40"/>
    </location>
</feature>
<feature type="compositionally biased region" description="Basic residues" evidence="1">
    <location>
        <begin position="558"/>
        <end position="572"/>
    </location>
</feature>
<feature type="region of interest" description="Disordered" evidence="1">
    <location>
        <begin position="541"/>
        <end position="604"/>
    </location>
</feature>
<accession>A0AAD4R4W2</accession>
<name>A0AAD4R4W2_9BILA</name>
<dbReference type="Proteomes" id="UP001201812">
    <property type="component" value="Unassembled WGS sequence"/>
</dbReference>
<feature type="region of interest" description="Disordered" evidence="1">
    <location>
        <begin position="1014"/>
        <end position="1040"/>
    </location>
</feature>
<dbReference type="AlphaFoldDB" id="A0AAD4R4W2"/>
<feature type="compositionally biased region" description="Polar residues" evidence="1">
    <location>
        <begin position="545"/>
        <end position="557"/>
    </location>
</feature>
<feature type="compositionally biased region" description="Basic and acidic residues" evidence="1">
    <location>
        <begin position="1"/>
        <end position="10"/>
    </location>
</feature>
<dbReference type="EMBL" id="JAKKPZ010000029">
    <property type="protein sequence ID" value="KAI1709698.1"/>
    <property type="molecule type" value="Genomic_DNA"/>
</dbReference>
<feature type="compositionally biased region" description="Polar residues" evidence="1">
    <location>
        <begin position="584"/>
        <end position="596"/>
    </location>
</feature>
<evidence type="ECO:0000313" key="2">
    <source>
        <dbReference type="EMBL" id="KAI1709698.1"/>
    </source>
</evidence>
<gene>
    <name evidence="2" type="ORF">DdX_11088</name>
</gene>
<evidence type="ECO:0000256" key="1">
    <source>
        <dbReference type="SAM" id="MobiDB-lite"/>
    </source>
</evidence>
<feature type="region of interest" description="Disordered" evidence="1">
    <location>
        <begin position="910"/>
        <end position="959"/>
    </location>
</feature>
<proteinExistence type="predicted"/>
<evidence type="ECO:0000313" key="3">
    <source>
        <dbReference type="Proteomes" id="UP001201812"/>
    </source>
</evidence>
<keyword evidence="3" id="KW-1185">Reference proteome</keyword>
<reference evidence="2" key="1">
    <citation type="submission" date="2022-01" db="EMBL/GenBank/DDBJ databases">
        <title>Genome Sequence Resource for Two Populations of Ditylenchus destructor, the Migratory Endoparasitic Phytonematode.</title>
        <authorList>
            <person name="Zhang H."/>
            <person name="Lin R."/>
            <person name="Xie B."/>
        </authorList>
    </citation>
    <scope>NUCLEOTIDE SEQUENCE</scope>
    <source>
        <strain evidence="2">BazhouSP</strain>
    </source>
</reference>
<organism evidence="2 3">
    <name type="scientific">Ditylenchus destructor</name>
    <dbReference type="NCBI Taxonomy" id="166010"/>
    <lineage>
        <taxon>Eukaryota</taxon>
        <taxon>Metazoa</taxon>
        <taxon>Ecdysozoa</taxon>
        <taxon>Nematoda</taxon>
        <taxon>Chromadorea</taxon>
        <taxon>Rhabditida</taxon>
        <taxon>Tylenchina</taxon>
        <taxon>Tylenchomorpha</taxon>
        <taxon>Sphaerularioidea</taxon>
        <taxon>Anguinidae</taxon>
        <taxon>Anguininae</taxon>
        <taxon>Ditylenchus</taxon>
    </lineage>
</organism>
<sequence>MYAMEEIKTEEIDDIDVSAGPYNSEAQTNNLYAFQDDAEHSDLKQMESDEFQNESILRDSLSNYSSDYIDDLMHSSSSDHSTDNDSLSDEGSLYNWDAPEVQEIVGQFKQPGKTYRQLDELVQNLSTVMPKLPLIHILRAQTAALRQKILYDWEHPRVKEAIKKFQNSQFYDLGVLSNELSEIMGQVVAVATVRAHLKRNNFMPRDYRKKREEYKALIAEEQGPLYNWDAPEVQEIIEQFKQAGKTYKQLDELVQNLATVMPKVPSINTLRVYLSKRNDAEAFRQKPPYDWNDTRVKEAIKRFQNSEFYDLNALSSELSEIMGKFVSAATVPLTAEGPLYNWDAPEVQEIIEQFKQAGKTYKQLDELVQNLSTVMPKVPSIHTLRVYLCRRNDGEAFRQKPLYDWENPRVKEAIETFRKAEVYDLSELSAELSDIMGVIVPITTVRAHLLRFNYMPQDYAKKYCKAEINWEDPRIQLEIKQFFLRLAGYQPNVSQVLKLKKRLAHLMPDKDIKVKELFAYISGPEVRNAFDPYYKLADSVRKPDSTIQSKPTENASKMSRKLLKTAQRRKPLPPKAAQMIETFDPSQSTENSTSSDTRQEPFNGKRNNFVGESNFLSHRTALNISSRVPKHEHDYHLLSYWKCEGSFVDKLSAEDFCRRNSTSLSNLKHDRNKILFECRLGNCNCAFYCIRNGNHGSYSVWSKEEHNHPAQPCTEVHSDSVSALPFTEVHSDSVSAQPFTEVTSNHPQNVAAKHCEIQQHKSAYNLDRILHDHEIINEDDRERMKVNRRQDSPKLNKIVSSGLSDNTFKTFAEAVKYLHSSGMYSPKQMHSIDKQRHFKCGNAGCPYMACIVTNNVRHINYSIFHFGYHNHEIISEKDRGRMKAYRKLNSAIQEQNLPKRAKLYNIEAVPEADNNGVPSGSGDGSPEIKPSIQQNSPATLKPEPISEHDETQSVASASTLKSSAMEACESQFSRDKYNWNTAGVHEAISKFQANDSSSLENLFEELATEFLQQTPTQREAQKAGQNQKNTVGSGAKEDFNWNDPKVEEEIRKYYIDIGANNGLLSRHDIVMKRNELAERLIRLMPTRSSICNKKFGAYLRKPEIQMRLDPYYSGYIGDLADSHNSDRSNPQNKAITREEDGSLLVNLDQL</sequence>
<protein>
    <submittedName>
        <fullName evidence="2">Uncharacterized protein</fullName>
    </submittedName>
</protein>